<organism evidence="1 2">
    <name type="scientific">Castilleja foliolosa</name>
    <dbReference type="NCBI Taxonomy" id="1961234"/>
    <lineage>
        <taxon>Eukaryota</taxon>
        <taxon>Viridiplantae</taxon>
        <taxon>Streptophyta</taxon>
        <taxon>Embryophyta</taxon>
        <taxon>Tracheophyta</taxon>
        <taxon>Spermatophyta</taxon>
        <taxon>Magnoliopsida</taxon>
        <taxon>eudicotyledons</taxon>
        <taxon>Gunneridae</taxon>
        <taxon>Pentapetalae</taxon>
        <taxon>asterids</taxon>
        <taxon>lamiids</taxon>
        <taxon>Lamiales</taxon>
        <taxon>Orobanchaceae</taxon>
        <taxon>Pedicularideae</taxon>
        <taxon>Castillejinae</taxon>
        <taxon>Castilleja</taxon>
    </lineage>
</organism>
<dbReference type="Proteomes" id="UP001632038">
    <property type="component" value="Unassembled WGS sequence"/>
</dbReference>
<evidence type="ECO:0000313" key="2">
    <source>
        <dbReference type="Proteomes" id="UP001632038"/>
    </source>
</evidence>
<reference evidence="2" key="1">
    <citation type="journal article" date="2024" name="IScience">
        <title>Strigolactones Initiate the Formation of Haustorium-like Structures in Castilleja.</title>
        <authorList>
            <person name="Buerger M."/>
            <person name="Peterson D."/>
            <person name="Chory J."/>
        </authorList>
    </citation>
    <scope>NUCLEOTIDE SEQUENCE [LARGE SCALE GENOMIC DNA]</scope>
</reference>
<dbReference type="EMBL" id="JAVIJP010000083">
    <property type="protein sequence ID" value="KAL3617333.1"/>
    <property type="molecule type" value="Genomic_DNA"/>
</dbReference>
<comment type="caution">
    <text evidence="1">The sequence shown here is derived from an EMBL/GenBank/DDBJ whole genome shotgun (WGS) entry which is preliminary data.</text>
</comment>
<keyword evidence="2" id="KW-1185">Reference proteome</keyword>
<sequence length="70" mass="8219">MVGQKFAVLLCADDSDYLKKNHGGYFGVFVRMLKEEGDDWDVFYIYGGEGRVSGGRRDRKLRRIRHHRKL</sequence>
<proteinExistence type="predicted"/>
<name>A0ABD3BIQ6_9LAMI</name>
<evidence type="ECO:0000313" key="1">
    <source>
        <dbReference type="EMBL" id="KAL3617333.1"/>
    </source>
</evidence>
<accession>A0ABD3BIQ6</accession>
<protein>
    <submittedName>
        <fullName evidence="1">Uncharacterized protein</fullName>
    </submittedName>
</protein>
<dbReference type="AlphaFoldDB" id="A0ABD3BIQ6"/>
<gene>
    <name evidence="1" type="ORF">CASFOL_038878</name>
</gene>